<dbReference type="Proteomes" id="UP000606870">
    <property type="component" value="Unassembled WGS sequence"/>
</dbReference>
<dbReference type="InterPro" id="IPR035904">
    <property type="entry name" value="Chorismate_synth_AroC_sf"/>
</dbReference>
<keyword evidence="8 11" id="KW-0521">NADP</keyword>
<evidence type="ECO:0000256" key="2">
    <source>
        <dbReference type="ARBA" id="ARBA00008014"/>
    </source>
</evidence>
<proteinExistence type="inferred from homology"/>
<keyword evidence="7 11" id="KW-0274">FAD</keyword>
<evidence type="ECO:0000256" key="7">
    <source>
        <dbReference type="ARBA" id="ARBA00022827"/>
    </source>
</evidence>
<dbReference type="Gene3D" id="3.60.150.10">
    <property type="entry name" value="Chorismate synthase AroC"/>
    <property type="match status" value="1"/>
</dbReference>
<comment type="subunit">
    <text evidence="11">Homotetramer.</text>
</comment>
<comment type="pathway">
    <text evidence="1 11 12">Metabolic intermediate biosynthesis; chorismate biosynthesis; chorismate from D-erythrose 4-phosphate and phosphoenolpyruvate: step 7/7.</text>
</comment>
<dbReference type="NCBIfam" id="NF003793">
    <property type="entry name" value="PRK05382.1"/>
    <property type="match status" value="1"/>
</dbReference>
<evidence type="ECO:0000256" key="11">
    <source>
        <dbReference type="HAMAP-Rule" id="MF_00300"/>
    </source>
</evidence>
<feature type="binding site" evidence="11">
    <location>
        <begin position="304"/>
        <end position="308"/>
    </location>
    <ligand>
        <name>FMN</name>
        <dbReference type="ChEBI" id="CHEBI:58210"/>
    </ligand>
</feature>
<dbReference type="PANTHER" id="PTHR21085">
    <property type="entry name" value="CHORISMATE SYNTHASE"/>
    <property type="match status" value="1"/>
</dbReference>
<dbReference type="EMBL" id="JACOGK010000011">
    <property type="protein sequence ID" value="MBC3536657.1"/>
    <property type="molecule type" value="Genomic_DNA"/>
</dbReference>
<evidence type="ECO:0000256" key="1">
    <source>
        <dbReference type="ARBA" id="ARBA00005044"/>
    </source>
</evidence>
<organism evidence="13 14">
    <name type="scientific">Megasphaera hominis</name>
    <dbReference type="NCBI Taxonomy" id="159836"/>
    <lineage>
        <taxon>Bacteria</taxon>
        <taxon>Bacillati</taxon>
        <taxon>Bacillota</taxon>
        <taxon>Negativicutes</taxon>
        <taxon>Veillonellales</taxon>
        <taxon>Veillonellaceae</taxon>
        <taxon>Megasphaera</taxon>
    </lineage>
</organism>
<comment type="caution">
    <text evidence="11">Lacks conserved residue(s) required for the propagation of feature annotation.</text>
</comment>
<evidence type="ECO:0000256" key="3">
    <source>
        <dbReference type="ARBA" id="ARBA00013036"/>
    </source>
</evidence>
<dbReference type="NCBIfam" id="TIGR00033">
    <property type="entry name" value="aroC"/>
    <property type="match status" value="1"/>
</dbReference>
<evidence type="ECO:0000256" key="9">
    <source>
        <dbReference type="ARBA" id="ARBA00023141"/>
    </source>
</evidence>
<dbReference type="InterPro" id="IPR000453">
    <property type="entry name" value="Chorismate_synth"/>
</dbReference>
<dbReference type="CDD" id="cd07304">
    <property type="entry name" value="Chorismate_synthase"/>
    <property type="match status" value="1"/>
</dbReference>
<evidence type="ECO:0000256" key="5">
    <source>
        <dbReference type="ARBA" id="ARBA00022630"/>
    </source>
</evidence>
<evidence type="ECO:0000313" key="14">
    <source>
        <dbReference type="Proteomes" id="UP000606870"/>
    </source>
</evidence>
<keyword evidence="5 11" id="KW-0285">Flavoprotein</keyword>
<dbReference type="InterPro" id="IPR020541">
    <property type="entry name" value="Chorismate_synthase_CS"/>
</dbReference>
<dbReference type="RefSeq" id="WP_186502811.1">
    <property type="nucleotide sequence ID" value="NZ_JACOGK010000011.1"/>
</dbReference>
<dbReference type="SUPFAM" id="SSF103263">
    <property type="entry name" value="Chorismate synthase, AroC"/>
    <property type="match status" value="1"/>
</dbReference>
<dbReference type="PROSITE" id="PS00788">
    <property type="entry name" value="CHORISMATE_SYNTHASE_2"/>
    <property type="match status" value="1"/>
</dbReference>
<dbReference type="Pfam" id="PF01264">
    <property type="entry name" value="Chorismate_synt"/>
    <property type="match status" value="1"/>
</dbReference>
<keyword evidence="10 11" id="KW-0456">Lyase</keyword>
<comment type="catalytic activity">
    <reaction evidence="11 12">
        <text>5-O-(1-carboxyvinyl)-3-phosphoshikimate = chorismate + phosphate</text>
        <dbReference type="Rhea" id="RHEA:21020"/>
        <dbReference type="ChEBI" id="CHEBI:29748"/>
        <dbReference type="ChEBI" id="CHEBI:43474"/>
        <dbReference type="ChEBI" id="CHEBI:57701"/>
        <dbReference type="EC" id="4.2.3.5"/>
    </reaction>
</comment>
<dbReference type="GO" id="GO:0004107">
    <property type="term" value="F:chorismate synthase activity"/>
    <property type="evidence" value="ECO:0007669"/>
    <property type="project" value="UniProtKB-EC"/>
</dbReference>
<sequence>MNTFGETITLTIFGESHGASIGAVLDGLPPGAALDWDAVRAEMARRAPGKNDMSTARVEKDAFEIQSGFFQGHTTGTPLCAIIRNGDQRSKDYDQLRHVMRPGHADYSGKIRYHGFNDYRGGGHFSGRLTAPLVFAGAVASQILQGFGITVGAHIRRLSDVEDRPFRETGEPAATLAALKQQTLPVLNAGTAAMMESRILKAKEELNSLGGIIECMALGLPAGLGDPFFDSVESQLSHMLFSIPAVKGVEFGSGFSLAGWKGSEANDAFYYDDDSSVKTRTNHNGGINGGITNGMPVVFRLVVKPTASISLPQETIDTDTEENCELSITGRHDPCIVQRAVPVVEAATAWTLLDILLSAKGRQAL</sequence>
<evidence type="ECO:0000256" key="10">
    <source>
        <dbReference type="ARBA" id="ARBA00023239"/>
    </source>
</evidence>
<feature type="binding site" evidence="11">
    <location>
        <position position="289"/>
    </location>
    <ligand>
        <name>FMN</name>
        <dbReference type="ChEBI" id="CHEBI:58210"/>
    </ligand>
</feature>
<evidence type="ECO:0000256" key="4">
    <source>
        <dbReference type="ARBA" id="ARBA00022605"/>
    </source>
</evidence>
<feature type="binding site" evidence="11">
    <location>
        <begin position="124"/>
        <end position="126"/>
    </location>
    <ligand>
        <name>FMN</name>
        <dbReference type="ChEBI" id="CHEBI:58210"/>
    </ligand>
</feature>
<gene>
    <name evidence="11 13" type="primary">aroC</name>
    <name evidence="13" type="ORF">H8J70_05270</name>
</gene>
<evidence type="ECO:0000313" key="13">
    <source>
        <dbReference type="EMBL" id="MBC3536657.1"/>
    </source>
</evidence>
<dbReference type="PROSITE" id="PS00789">
    <property type="entry name" value="CHORISMATE_SYNTHASE_3"/>
    <property type="match status" value="1"/>
</dbReference>
<comment type="caution">
    <text evidence="13">The sequence shown here is derived from an EMBL/GenBank/DDBJ whole genome shotgun (WGS) entry which is preliminary data.</text>
</comment>
<feature type="binding site" evidence="11">
    <location>
        <position position="331"/>
    </location>
    <ligand>
        <name>FMN</name>
        <dbReference type="ChEBI" id="CHEBI:58210"/>
    </ligand>
</feature>
<comment type="similarity">
    <text evidence="2 11 12">Belongs to the chorismate synthase family.</text>
</comment>
<keyword evidence="6 11" id="KW-0288">FMN</keyword>
<comment type="cofactor">
    <cofactor evidence="11 12">
        <name>FMNH2</name>
        <dbReference type="ChEBI" id="CHEBI:57618"/>
    </cofactor>
    <text evidence="11 12">Reduced FMN (FMNH(2)).</text>
</comment>
<dbReference type="PANTHER" id="PTHR21085:SF0">
    <property type="entry name" value="CHORISMATE SYNTHASE"/>
    <property type="match status" value="1"/>
</dbReference>
<evidence type="ECO:0000256" key="12">
    <source>
        <dbReference type="RuleBase" id="RU000605"/>
    </source>
</evidence>
<keyword evidence="9 11" id="KW-0057">Aromatic amino acid biosynthesis</keyword>
<evidence type="ECO:0000256" key="6">
    <source>
        <dbReference type="ARBA" id="ARBA00022643"/>
    </source>
</evidence>
<dbReference type="EC" id="4.2.3.5" evidence="3 11"/>
<keyword evidence="4 11" id="KW-0028">Amino-acid biosynthesis</keyword>
<dbReference type="PIRSF" id="PIRSF001456">
    <property type="entry name" value="Chorismate_synth"/>
    <property type="match status" value="1"/>
</dbReference>
<reference evidence="13 14" key="1">
    <citation type="submission" date="2020-08" db="EMBL/GenBank/DDBJ databases">
        <authorList>
            <person name="Liu C."/>
            <person name="Sun Q."/>
        </authorList>
    </citation>
    <scope>NUCLEOTIDE SEQUENCE [LARGE SCALE GENOMIC DNA]</scope>
    <source>
        <strain evidence="13 14">NSJ-59</strain>
    </source>
</reference>
<protein>
    <recommendedName>
        <fullName evidence="3 11">Chorismate synthase</fullName>
        <shortName evidence="11">CS</shortName>
        <ecNumber evidence="3 11">4.2.3.5</ecNumber>
    </recommendedName>
    <alternativeName>
        <fullName evidence="11">5-enolpyruvylshikimate-3-phosphate phospholyase</fullName>
    </alternativeName>
</protein>
<dbReference type="PROSITE" id="PS00787">
    <property type="entry name" value="CHORISMATE_SYNTHASE_1"/>
    <property type="match status" value="1"/>
</dbReference>
<evidence type="ECO:0000256" key="8">
    <source>
        <dbReference type="ARBA" id="ARBA00022857"/>
    </source>
</evidence>
<comment type="function">
    <text evidence="11">Catalyzes the anti-1,4-elimination of the C-3 phosphate and the C-6 proR hydrogen from 5-enolpyruvylshikimate-3-phosphate (EPSP) to yield chorismate, which is the branch point compound that serves as the starting substrate for the three terminal pathways of aromatic amino acid biosynthesis. This reaction introduces a second double bond into the aromatic ring system.</text>
</comment>
<dbReference type="HAMAP" id="MF_00300">
    <property type="entry name" value="Chorismate_synth"/>
    <property type="match status" value="1"/>
</dbReference>
<name>A0ABR6VH64_9FIRM</name>
<keyword evidence="14" id="KW-1185">Reference proteome</keyword>
<accession>A0ABR6VH64</accession>
<feature type="binding site" evidence="11">
    <location>
        <position position="46"/>
    </location>
    <ligand>
        <name>NADP(+)</name>
        <dbReference type="ChEBI" id="CHEBI:58349"/>
    </ligand>
</feature>